<dbReference type="PROSITE" id="PS50848">
    <property type="entry name" value="START"/>
    <property type="match status" value="1"/>
</dbReference>
<dbReference type="PIRSF" id="PIRSF039033">
    <property type="entry name" value="START_dom"/>
    <property type="match status" value="1"/>
</dbReference>
<name>A0A545U963_9GAMM</name>
<dbReference type="RefSeq" id="WP_142932924.1">
    <property type="nucleotide sequence ID" value="NZ_ML660167.1"/>
</dbReference>
<gene>
    <name evidence="3" type="ORF">FLL46_19025</name>
</gene>
<keyword evidence="4" id="KW-1185">Reference proteome</keyword>
<accession>A0A545U963</accession>
<feature type="domain" description="START" evidence="2">
    <location>
        <begin position="36"/>
        <end position="223"/>
    </location>
</feature>
<dbReference type="EMBL" id="VIKS01000011">
    <property type="protein sequence ID" value="TQV86005.1"/>
    <property type="molecule type" value="Genomic_DNA"/>
</dbReference>
<reference evidence="3 4" key="1">
    <citation type="submission" date="2019-07" db="EMBL/GenBank/DDBJ databases">
        <title>Draft genome for Aliikangiella sp. M105.</title>
        <authorList>
            <person name="Wang G."/>
        </authorList>
    </citation>
    <scope>NUCLEOTIDE SEQUENCE [LARGE SCALE GENOMIC DNA]</scope>
    <source>
        <strain evidence="3 4">M105</strain>
    </source>
</reference>
<evidence type="ECO:0000313" key="3">
    <source>
        <dbReference type="EMBL" id="TQV86005.1"/>
    </source>
</evidence>
<evidence type="ECO:0000313" key="4">
    <source>
        <dbReference type="Proteomes" id="UP000315439"/>
    </source>
</evidence>
<dbReference type="InterPro" id="IPR002913">
    <property type="entry name" value="START_lipid-bd_dom"/>
</dbReference>
<keyword evidence="1" id="KW-1133">Transmembrane helix</keyword>
<feature type="transmembrane region" description="Helical" evidence="1">
    <location>
        <begin position="17"/>
        <end position="36"/>
    </location>
</feature>
<dbReference type="InterPro" id="IPR023393">
    <property type="entry name" value="START-like_dom_sf"/>
</dbReference>
<dbReference type="OrthoDB" id="5734556at2"/>
<dbReference type="GO" id="GO:0008289">
    <property type="term" value="F:lipid binding"/>
    <property type="evidence" value="ECO:0007669"/>
    <property type="project" value="InterPro"/>
</dbReference>
<proteinExistence type="predicted"/>
<dbReference type="AlphaFoldDB" id="A0A545U963"/>
<dbReference type="SUPFAM" id="SSF55961">
    <property type="entry name" value="Bet v1-like"/>
    <property type="match status" value="1"/>
</dbReference>
<keyword evidence="1" id="KW-0812">Transmembrane</keyword>
<comment type="caution">
    <text evidence="3">The sequence shown here is derived from an EMBL/GenBank/DDBJ whole genome shotgun (WGS) entry which is preliminary data.</text>
</comment>
<keyword evidence="1" id="KW-0472">Membrane</keyword>
<evidence type="ECO:0000259" key="2">
    <source>
        <dbReference type="PROSITE" id="PS50848"/>
    </source>
</evidence>
<protein>
    <recommendedName>
        <fullName evidence="2">START domain-containing protein</fullName>
    </recommendedName>
</protein>
<evidence type="ECO:0000256" key="1">
    <source>
        <dbReference type="SAM" id="Phobius"/>
    </source>
</evidence>
<dbReference type="Gene3D" id="3.30.530.20">
    <property type="match status" value="1"/>
</dbReference>
<sequence>MENNNTINKPKKLVRKFLLYGLLSIIVILFISHWVWKSSGTGEWEFVHEIDGVVVHSMKEPGSVIMKYKVNGKFKSSLSGIMKLMRDPDSCEDVGCNESYIIDKEDYPRFVHYTFRYDMPDPFLPREFVVLSEFHQDPESKEIYVDYKAAVDKLPPNDCCVRVTHMHNIWKFKPLGNGEVEVEFIMDNHPGGMLPYFLVNAEFTDTMHLEIPALQEILDKKEYQAAKVDYVMEYDEVAAVEVTSAE</sequence>
<organism evidence="3 4">
    <name type="scientific">Aliikangiella coralliicola</name>
    <dbReference type="NCBI Taxonomy" id="2592383"/>
    <lineage>
        <taxon>Bacteria</taxon>
        <taxon>Pseudomonadati</taxon>
        <taxon>Pseudomonadota</taxon>
        <taxon>Gammaproteobacteria</taxon>
        <taxon>Oceanospirillales</taxon>
        <taxon>Pleioneaceae</taxon>
        <taxon>Aliikangiella</taxon>
    </lineage>
</organism>
<dbReference type="InterPro" id="IPR028347">
    <property type="entry name" value="START_dom_prot"/>
</dbReference>
<dbReference type="Proteomes" id="UP000315439">
    <property type="component" value="Unassembled WGS sequence"/>
</dbReference>